<dbReference type="OrthoDB" id="2507178at2759"/>
<dbReference type="AlphaFoldDB" id="A0A9P0Z6V7"/>
<reference evidence="3" key="1">
    <citation type="submission" date="2022-07" db="EMBL/GenBank/DDBJ databases">
        <authorList>
            <person name="Macas J."/>
            <person name="Novak P."/>
            <person name="Neumann P."/>
        </authorList>
    </citation>
    <scope>NUCLEOTIDE SEQUENCE</scope>
</reference>
<comment type="caution">
    <text evidence="3">The sequence shown here is derived from an EMBL/GenBank/DDBJ whole genome shotgun (WGS) entry which is preliminary data.</text>
</comment>
<dbReference type="PANTHER" id="PTHR45023">
    <property type="match status" value="1"/>
</dbReference>
<dbReference type="PANTHER" id="PTHR45023:SF4">
    <property type="entry name" value="GLYCINE-RICH PROTEIN-RELATED"/>
    <property type="match status" value="1"/>
</dbReference>
<accession>A0A9P0Z6V7</accession>
<proteinExistence type="predicted"/>
<feature type="domain" description="No apical meristem-associated C-terminal" evidence="2">
    <location>
        <begin position="63"/>
        <end position="150"/>
    </location>
</feature>
<name>A0A9P0Z6V7_CUSEU</name>
<evidence type="ECO:0000313" key="4">
    <source>
        <dbReference type="Proteomes" id="UP001152484"/>
    </source>
</evidence>
<dbReference type="Proteomes" id="UP001152484">
    <property type="component" value="Unassembled WGS sequence"/>
</dbReference>
<gene>
    <name evidence="3" type="ORF">CEURO_LOCUS10699</name>
</gene>
<evidence type="ECO:0000313" key="3">
    <source>
        <dbReference type="EMBL" id="CAH9089050.1"/>
    </source>
</evidence>
<evidence type="ECO:0000256" key="1">
    <source>
        <dbReference type="SAM" id="MobiDB-lite"/>
    </source>
</evidence>
<sequence length="161" mass="18610">MGTYDESCTINALQCRWNKILAAVNKFHALYERLQRHPKSGASQEDVRQEAMRMYEDINGGQSFKYEHSWEIMKMNPKWCTKEVSRTKDISKQKVVNTSSDTRVQPPPMSSANEEHDFINLDGTGDGKGCDIERPQGRKRTKEKKRKLNDEKGVVDFLNKL</sequence>
<dbReference type="EMBL" id="CAMAPE010000020">
    <property type="protein sequence ID" value="CAH9089050.1"/>
    <property type="molecule type" value="Genomic_DNA"/>
</dbReference>
<evidence type="ECO:0000259" key="2">
    <source>
        <dbReference type="Pfam" id="PF14303"/>
    </source>
</evidence>
<protein>
    <recommendedName>
        <fullName evidence="2">No apical meristem-associated C-terminal domain-containing protein</fullName>
    </recommendedName>
</protein>
<organism evidence="3 4">
    <name type="scientific">Cuscuta europaea</name>
    <name type="common">European dodder</name>
    <dbReference type="NCBI Taxonomy" id="41803"/>
    <lineage>
        <taxon>Eukaryota</taxon>
        <taxon>Viridiplantae</taxon>
        <taxon>Streptophyta</taxon>
        <taxon>Embryophyta</taxon>
        <taxon>Tracheophyta</taxon>
        <taxon>Spermatophyta</taxon>
        <taxon>Magnoliopsida</taxon>
        <taxon>eudicotyledons</taxon>
        <taxon>Gunneridae</taxon>
        <taxon>Pentapetalae</taxon>
        <taxon>asterids</taxon>
        <taxon>lamiids</taxon>
        <taxon>Solanales</taxon>
        <taxon>Convolvulaceae</taxon>
        <taxon>Cuscuteae</taxon>
        <taxon>Cuscuta</taxon>
        <taxon>Cuscuta subgen. Cuscuta</taxon>
    </lineage>
</organism>
<feature type="compositionally biased region" description="Polar residues" evidence="1">
    <location>
        <begin position="94"/>
        <end position="103"/>
    </location>
</feature>
<keyword evidence="4" id="KW-1185">Reference proteome</keyword>
<feature type="region of interest" description="Disordered" evidence="1">
    <location>
        <begin position="90"/>
        <end position="152"/>
    </location>
</feature>
<feature type="compositionally biased region" description="Basic residues" evidence="1">
    <location>
        <begin position="137"/>
        <end position="147"/>
    </location>
</feature>
<dbReference type="Pfam" id="PF14303">
    <property type="entry name" value="NAM-associated"/>
    <property type="match status" value="1"/>
</dbReference>
<dbReference type="InterPro" id="IPR029466">
    <property type="entry name" value="NAM-associated_C"/>
</dbReference>